<proteinExistence type="predicted"/>
<dbReference type="FunFam" id="3.40.33.10:FF:000010">
    <property type="entry name" value="Predicted protein"/>
    <property type="match status" value="1"/>
</dbReference>
<dbReference type="InterPro" id="IPR014044">
    <property type="entry name" value="CAP_dom"/>
</dbReference>
<dbReference type="PRINTS" id="PR00837">
    <property type="entry name" value="V5TPXLIKE"/>
</dbReference>
<dbReference type="KEGG" id="aten:116300314"/>
<dbReference type="InterPro" id="IPR034113">
    <property type="entry name" value="SCP_GAPR1-like"/>
</dbReference>
<evidence type="ECO:0000313" key="3">
    <source>
        <dbReference type="RefSeq" id="XP_031565022.1"/>
    </source>
</evidence>
<dbReference type="InterPro" id="IPR001283">
    <property type="entry name" value="CRISP-related"/>
</dbReference>
<dbReference type="AlphaFoldDB" id="A0A6P8IE96"/>
<dbReference type="InterPro" id="IPR035940">
    <property type="entry name" value="CAP_sf"/>
</dbReference>
<dbReference type="CDD" id="cd05382">
    <property type="entry name" value="CAP_GAPR1-like"/>
    <property type="match status" value="1"/>
</dbReference>
<dbReference type="Pfam" id="PF00188">
    <property type="entry name" value="CAP"/>
    <property type="match status" value="1"/>
</dbReference>
<organism evidence="2 3">
    <name type="scientific">Actinia tenebrosa</name>
    <name type="common">Australian red waratah sea anemone</name>
    <dbReference type="NCBI Taxonomy" id="6105"/>
    <lineage>
        <taxon>Eukaryota</taxon>
        <taxon>Metazoa</taxon>
        <taxon>Cnidaria</taxon>
        <taxon>Anthozoa</taxon>
        <taxon>Hexacorallia</taxon>
        <taxon>Actiniaria</taxon>
        <taxon>Actiniidae</taxon>
        <taxon>Actinia</taxon>
    </lineage>
</organism>
<gene>
    <name evidence="3" type="primary">LOC116300314</name>
</gene>
<evidence type="ECO:0000313" key="2">
    <source>
        <dbReference type="Proteomes" id="UP000515163"/>
    </source>
</evidence>
<dbReference type="GeneID" id="116300314"/>
<dbReference type="SUPFAM" id="SSF55797">
    <property type="entry name" value="PR-1-like"/>
    <property type="match status" value="1"/>
</dbReference>
<dbReference type="InterPro" id="IPR002413">
    <property type="entry name" value="V5_allergen-like"/>
</dbReference>
<protein>
    <submittedName>
        <fullName evidence="3">Protein PRY1-like</fullName>
    </submittedName>
</protein>
<dbReference type="RefSeq" id="XP_031565022.1">
    <property type="nucleotide sequence ID" value="XM_031709162.1"/>
</dbReference>
<name>A0A6P8IE96_ACTTE</name>
<sequence length="147" mass="16061">MSGCPHAKRALHGVPNLQWDSSLASGAGDWALYLAKKTRVVLEHSTGSYGENIYYKGEWPAGKVSNCEAAVGSWYAEIKDYDYNRPGFSSNTAHFTQVVWKSTTKVGVGIAAVTRNGFTYTFVVARYSPPGNMNMPGYFAANVPRLV</sequence>
<feature type="domain" description="SCP" evidence="1">
    <location>
        <begin position="5"/>
        <end position="135"/>
    </location>
</feature>
<accession>A0A6P8IE96</accession>
<evidence type="ECO:0000259" key="1">
    <source>
        <dbReference type="SMART" id="SM00198"/>
    </source>
</evidence>
<dbReference type="InParanoid" id="A0A6P8IE96"/>
<dbReference type="Gene3D" id="3.40.33.10">
    <property type="entry name" value="CAP"/>
    <property type="match status" value="1"/>
</dbReference>
<dbReference type="PRINTS" id="PR00838">
    <property type="entry name" value="V5ALLERGEN"/>
</dbReference>
<dbReference type="SMART" id="SM00198">
    <property type="entry name" value="SCP"/>
    <property type="match status" value="1"/>
</dbReference>
<keyword evidence="2" id="KW-1185">Reference proteome</keyword>
<reference evidence="3" key="1">
    <citation type="submission" date="2025-08" db="UniProtKB">
        <authorList>
            <consortium name="RefSeq"/>
        </authorList>
    </citation>
    <scope>IDENTIFICATION</scope>
    <source>
        <tissue evidence="3">Tentacle</tissue>
    </source>
</reference>
<dbReference type="OrthoDB" id="5973011at2759"/>
<dbReference type="PANTHER" id="PTHR10334">
    <property type="entry name" value="CYSTEINE-RICH SECRETORY PROTEIN-RELATED"/>
    <property type="match status" value="1"/>
</dbReference>
<dbReference type="Proteomes" id="UP000515163">
    <property type="component" value="Unplaced"/>
</dbReference>